<reference evidence="1" key="1">
    <citation type="submission" date="2022-01" db="EMBL/GenBank/DDBJ databases">
        <authorList>
            <person name="Karlyshev A.V."/>
            <person name="Jaspars M."/>
        </authorList>
    </citation>
    <scope>NUCLEOTIDE SEQUENCE</scope>
    <source>
        <strain evidence="1">AGSA3-2</strain>
    </source>
</reference>
<dbReference type="InterPro" id="IPR036388">
    <property type="entry name" value="WH-like_DNA-bd_sf"/>
</dbReference>
<dbReference type="GeneID" id="94688537"/>
<name>A0A9Q3ZH70_9GAMM</name>
<evidence type="ECO:0000313" key="2">
    <source>
        <dbReference type="Proteomes" id="UP001107961"/>
    </source>
</evidence>
<dbReference type="Gene3D" id="3.30.70.2650">
    <property type="match status" value="1"/>
</dbReference>
<keyword evidence="2" id="KW-1185">Reference proteome</keyword>
<dbReference type="PANTHER" id="PTHR30319:SF1">
    <property type="entry name" value="TRANSCRIPTIONAL REPRESSOR PAAX"/>
    <property type="match status" value="1"/>
</dbReference>
<accession>A0A9Q3ZH70</accession>
<evidence type="ECO:0008006" key="3">
    <source>
        <dbReference type="Google" id="ProtNLM"/>
    </source>
</evidence>
<dbReference type="EMBL" id="JAJVKT010000006">
    <property type="protein sequence ID" value="MCE7508382.1"/>
    <property type="molecule type" value="Genomic_DNA"/>
</dbReference>
<dbReference type="AlphaFoldDB" id="A0A9Q3ZH70"/>
<dbReference type="RefSeq" id="WP_143247703.1">
    <property type="nucleotide sequence ID" value="NZ_CBDDTQ010000006.1"/>
</dbReference>
<sequence>MKDDVTPQGRPSIPSLTKLAELTPRTLVLDMLAVAADTALTSVALAQGGDIMGFKAGAIRVAVSRLSTQGAIISPQRGSWQLAENAPWAREQGRWRGLSELLCPWRENWWVAVTHQVSRSNRSGWREHERALWQRGFAEVQRDLFVRPANLSLAFSALRQELRALGMAPQTVLLRADQLSVTPRPGLWDFRRRHTLLEKVRDEMCRLLDQAPAGTAPDKVLCARFLRVGRAATKILNTDPLLPEEWTGPSPRGEVIRLLPHFISTGRTLWFRYMGIE</sequence>
<protein>
    <recommendedName>
        <fullName evidence="3">PaaX family transcriptional regulator</fullName>
    </recommendedName>
</protein>
<comment type="caution">
    <text evidence="1">The sequence shown here is derived from an EMBL/GenBank/DDBJ whole genome shotgun (WGS) entry which is preliminary data.</text>
</comment>
<dbReference type="Gene3D" id="1.10.10.10">
    <property type="entry name" value="Winged helix-like DNA-binding domain superfamily/Winged helix DNA-binding domain"/>
    <property type="match status" value="1"/>
</dbReference>
<gene>
    <name evidence="1" type="ORF">LZG35_06995</name>
</gene>
<dbReference type="Proteomes" id="UP001107961">
    <property type="component" value="Unassembled WGS sequence"/>
</dbReference>
<dbReference type="PANTHER" id="PTHR30319">
    <property type="entry name" value="PHENYLACETIC ACID REGULATOR-RELATED TRANSCRIPTIONAL REPRESSOR"/>
    <property type="match status" value="1"/>
</dbReference>
<organism evidence="1 2">
    <name type="scientific">Alloalcanivorax xenomutans</name>
    <dbReference type="NCBI Taxonomy" id="1094342"/>
    <lineage>
        <taxon>Bacteria</taxon>
        <taxon>Pseudomonadati</taxon>
        <taxon>Pseudomonadota</taxon>
        <taxon>Gammaproteobacteria</taxon>
        <taxon>Oceanospirillales</taxon>
        <taxon>Alcanivoracaceae</taxon>
        <taxon>Alloalcanivorax</taxon>
    </lineage>
</organism>
<dbReference type="GO" id="GO:0006351">
    <property type="term" value="P:DNA-templated transcription"/>
    <property type="evidence" value="ECO:0007669"/>
    <property type="project" value="TreeGrafter"/>
</dbReference>
<proteinExistence type="predicted"/>
<evidence type="ECO:0000313" key="1">
    <source>
        <dbReference type="EMBL" id="MCE7508382.1"/>
    </source>
</evidence>